<accession>A0A1B0BSB5</accession>
<keyword evidence="1" id="KW-0472">Membrane</keyword>
<reference evidence="2" key="2">
    <citation type="submission" date="2020-05" db="UniProtKB">
        <authorList>
            <consortium name="EnsemblMetazoa"/>
        </authorList>
    </citation>
    <scope>IDENTIFICATION</scope>
    <source>
        <strain evidence="2">IAEA</strain>
    </source>
</reference>
<sequence>GISGDIFAVLAVCCFYCFLIFFFIFFIHTSCISCSTSVVIVVGSVIAFTFICPSCAVVGFAVFFFSMLCLTEVEVSCDISSVKCQFEFIDNMMKCSMKSVADNTTTTATTTTTTTTTVTITAAKSSLCLLTRWLTLIASSILCHPFHANATSARGDLFAIRKPQGLKSTLLRLYRIFSCTDGTSTEANFLPHFKAKAQRNVKNSPEGFYKDNSDIIVMRLLYATIAWDFLMRIFQFNYFAFTCQLNRSSTSSASWPPDD</sequence>
<dbReference type="VEuPathDB" id="VectorBase:GPPI039085"/>
<reference evidence="3" key="1">
    <citation type="submission" date="2015-01" db="EMBL/GenBank/DDBJ databases">
        <authorList>
            <person name="Aksoy S."/>
            <person name="Warren W."/>
            <person name="Wilson R.K."/>
        </authorList>
    </citation>
    <scope>NUCLEOTIDE SEQUENCE [LARGE SCALE GENOMIC DNA]</scope>
    <source>
        <strain evidence="3">IAEA</strain>
    </source>
</reference>
<keyword evidence="1" id="KW-0812">Transmembrane</keyword>
<feature type="transmembrane region" description="Helical" evidence="1">
    <location>
        <begin position="6"/>
        <end position="27"/>
    </location>
</feature>
<keyword evidence="1" id="KW-1133">Transmembrane helix</keyword>
<dbReference type="EMBL" id="JXJN01019646">
    <property type="status" value="NOT_ANNOTATED_CDS"/>
    <property type="molecule type" value="Genomic_DNA"/>
</dbReference>
<dbReference type="Proteomes" id="UP000092460">
    <property type="component" value="Unassembled WGS sequence"/>
</dbReference>
<dbReference type="AlphaFoldDB" id="A0A1B0BSB5"/>
<evidence type="ECO:0000313" key="2">
    <source>
        <dbReference type="EnsemblMetazoa" id="GPPI039085-PA"/>
    </source>
</evidence>
<dbReference type="EMBL" id="JXJN01019647">
    <property type="status" value="NOT_ANNOTATED_CDS"/>
    <property type="molecule type" value="Genomic_DNA"/>
</dbReference>
<keyword evidence="3" id="KW-1185">Reference proteome</keyword>
<protein>
    <submittedName>
        <fullName evidence="2">Uncharacterized protein</fullName>
    </submittedName>
</protein>
<feature type="transmembrane region" description="Helical" evidence="1">
    <location>
        <begin position="39"/>
        <end position="68"/>
    </location>
</feature>
<name>A0A1B0BSB5_9MUSC</name>
<evidence type="ECO:0000256" key="1">
    <source>
        <dbReference type="SAM" id="Phobius"/>
    </source>
</evidence>
<evidence type="ECO:0000313" key="3">
    <source>
        <dbReference type="Proteomes" id="UP000092460"/>
    </source>
</evidence>
<proteinExistence type="predicted"/>
<organism evidence="2 3">
    <name type="scientific">Glossina palpalis gambiensis</name>
    <dbReference type="NCBI Taxonomy" id="67801"/>
    <lineage>
        <taxon>Eukaryota</taxon>
        <taxon>Metazoa</taxon>
        <taxon>Ecdysozoa</taxon>
        <taxon>Arthropoda</taxon>
        <taxon>Hexapoda</taxon>
        <taxon>Insecta</taxon>
        <taxon>Pterygota</taxon>
        <taxon>Neoptera</taxon>
        <taxon>Endopterygota</taxon>
        <taxon>Diptera</taxon>
        <taxon>Brachycera</taxon>
        <taxon>Muscomorpha</taxon>
        <taxon>Hippoboscoidea</taxon>
        <taxon>Glossinidae</taxon>
        <taxon>Glossina</taxon>
    </lineage>
</organism>
<dbReference type="EnsemblMetazoa" id="GPPI039085-RA">
    <property type="protein sequence ID" value="GPPI039085-PA"/>
    <property type="gene ID" value="GPPI039085"/>
</dbReference>